<sequence>MYLKPEECKDFLQAWTQAQATKQTRTVHQSPLPPQLKWQMPPIGHLKYNFDAATFTQTNTRRVGIVIRNERGRFL</sequence>
<organism evidence="1 2">
    <name type="scientific">Ricinus communis</name>
    <name type="common">Castor bean</name>
    <dbReference type="NCBI Taxonomy" id="3988"/>
    <lineage>
        <taxon>Eukaryota</taxon>
        <taxon>Viridiplantae</taxon>
        <taxon>Streptophyta</taxon>
        <taxon>Embryophyta</taxon>
        <taxon>Tracheophyta</taxon>
        <taxon>Spermatophyta</taxon>
        <taxon>Magnoliopsida</taxon>
        <taxon>eudicotyledons</taxon>
        <taxon>Gunneridae</taxon>
        <taxon>Pentapetalae</taxon>
        <taxon>rosids</taxon>
        <taxon>fabids</taxon>
        <taxon>Malpighiales</taxon>
        <taxon>Euphorbiaceae</taxon>
        <taxon>Acalyphoideae</taxon>
        <taxon>Acalypheae</taxon>
        <taxon>Ricinus</taxon>
    </lineage>
</organism>
<dbReference type="EMBL" id="EQ973810">
    <property type="protein sequence ID" value="EEF45714.1"/>
    <property type="molecule type" value="Genomic_DNA"/>
</dbReference>
<dbReference type="Proteomes" id="UP000008311">
    <property type="component" value="Unassembled WGS sequence"/>
</dbReference>
<dbReference type="AlphaFoldDB" id="B9RSH6"/>
<evidence type="ECO:0000313" key="2">
    <source>
        <dbReference type="Proteomes" id="UP000008311"/>
    </source>
</evidence>
<proteinExistence type="predicted"/>
<reference evidence="2" key="1">
    <citation type="journal article" date="2010" name="Nat. Biotechnol.">
        <title>Draft genome sequence of the oilseed species Ricinus communis.</title>
        <authorList>
            <person name="Chan A.P."/>
            <person name="Crabtree J."/>
            <person name="Zhao Q."/>
            <person name="Lorenzi H."/>
            <person name="Orvis J."/>
            <person name="Puiu D."/>
            <person name="Melake-Berhan A."/>
            <person name="Jones K.M."/>
            <person name="Redman J."/>
            <person name="Chen G."/>
            <person name="Cahoon E.B."/>
            <person name="Gedil M."/>
            <person name="Stanke M."/>
            <person name="Haas B.J."/>
            <person name="Wortman J.R."/>
            <person name="Fraser-Liggett C.M."/>
            <person name="Ravel J."/>
            <person name="Rabinowicz P.D."/>
        </authorList>
    </citation>
    <scope>NUCLEOTIDE SEQUENCE [LARGE SCALE GENOMIC DNA]</scope>
    <source>
        <strain evidence="2">cv. Hale</strain>
    </source>
</reference>
<gene>
    <name evidence="1" type="ORF">RCOM_1243430</name>
</gene>
<dbReference type="InParanoid" id="B9RSH6"/>
<protein>
    <recommendedName>
        <fullName evidence="3">RNase H type-1 domain-containing protein</fullName>
    </recommendedName>
</protein>
<evidence type="ECO:0000313" key="1">
    <source>
        <dbReference type="EMBL" id="EEF45714.1"/>
    </source>
</evidence>
<accession>B9RSH6</accession>
<evidence type="ECO:0008006" key="3">
    <source>
        <dbReference type="Google" id="ProtNLM"/>
    </source>
</evidence>
<keyword evidence="2" id="KW-1185">Reference proteome</keyword>
<name>B9RSH6_RICCO</name>